<accession>A0A1R3IV86</accession>
<dbReference type="AlphaFoldDB" id="A0A1R3IV86"/>
<feature type="compositionally biased region" description="Polar residues" evidence="6">
    <location>
        <begin position="433"/>
        <end position="454"/>
    </location>
</feature>
<dbReference type="PANTHER" id="PTHR21242:SF0">
    <property type="entry name" value="TRANSCRIPTION INITIATION FACTOR TFIID SUBUNIT 10"/>
    <property type="match status" value="1"/>
</dbReference>
<reference evidence="8" key="1">
    <citation type="submission" date="2013-09" db="EMBL/GenBank/DDBJ databases">
        <title>Corchorus olitorius genome sequencing.</title>
        <authorList>
            <person name="Alam M."/>
            <person name="Haque M.S."/>
            <person name="Islam M.S."/>
            <person name="Emdad E.M."/>
            <person name="Islam M.M."/>
            <person name="Ahmed B."/>
            <person name="Halim A."/>
            <person name="Hossen Q.M.M."/>
            <person name="Hossain M.Z."/>
            <person name="Ahmed R."/>
            <person name="Khan M.M."/>
            <person name="Islam R."/>
            <person name="Rashid M.M."/>
            <person name="Khan S.A."/>
            <person name="Rahman M.S."/>
            <person name="Alam M."/>
            <person name="Yahiya A.S."/>
            <person name="Khan M.S."/>
            <person name="Azam M.S."/>
            <person name="Haque T."/>
            <person name="Lashkar M.Z.H."/>
            <person name="Akhand A.I."/>
            <person name="Morshed G."/>
            <person name="Roy S."/>
            <person name="Uddin K.S."/>
            <person name="Rabeya T."/>
            <person name="Hossain A.S."/>
            <person name="Chowdhury A."/>
            <person name="Snigdha A.R."/>
            <person name="Mortoza M.S."/>
            <person name="Matin S.A."/>
            <person name="Hoque S.M.E."/>
            <person name="Islam M.K."/>
            <person name="Roy D.K."/>
            <person name="Haider R."/>
            <person name="Moosa M.M."/>
            <person name="Elias S.M."/>
            <person name="Hasan A.M."/>
            <person name="Jahan S."/>
            <person name="Shafiuddin M."/>
            <person name="Mahmood N."/>
            <person name="Shommy N.S."/>
        </authorList>
    </citation>
    <scope>NUCLEOTIDE SEQUENCE [LARGE SCALE GENOMIC DNA]</scope>
    <source>
        <strain evidence="8">cv. O-4</strain>
    </source>
</reference>
<keyword evidence="3" id="KW-0804">Transcription</keyword>
<dbReference type="Proteomes" id="UP000187203">
    <property type="component" value="Unassembled WGS sequence"/>
</dbReference>
<feature type="region of interest" description="Disordered" evidence="6">
    <location>
        <begin position="411"/>
        <end position="550"/>
    </location>
</feature>
<proteinExistence type="inferred from homology"/>
<dbReference type="CDD" id="cd07982">
    <property type="entry name" value="HFD_TAF10"/>
    <property type="match status" value="1"/>
</dbReference>
<dbReference type="GO" id="GO:0005669">
    <property type="term" value="C:transcription factor TFIID complex"/>
    <property type="evidence" value="ECO:0007669"/>
    <property type="project" value="TreeGrafter"/>
</dbReference>
<organism evidence="7 8">
    <name type="scientific">Corchorus olitorius</name>
    <dbReference type="NCBI Taxonomy" id="93759"/>
    <lineage>
        <taxon>Eukaryota</taxon>
        <taxon>Viridiplantae</taxon>
        <taxon>Streptophyta</taxon>
        <taxon>Embryophyta</taxon>
        <taxon>Tracheophyta</taxon>
        <taxon>Spermatophyta</taxon>
        <taxon>Magnoliopsida</taxon>
        <taxon>eudicotyledons</taxon>
        <taxon>Gunneridae</taxon>
        <taxon>Pentapetalae</taxon>
        <taxon>rosids</taxon>
        <taxon>malvids</taxon>
        <taxon>Malvales</taxon>
        <taxon>Malvaceae</taxon>
        <taxon>Grewioideae</taxon>
        <taxon>Apeibeae</taxon>
        <taxon>Corchorus</taxon>
    </lineage>
</organism>
<keyword evidence="4" id="KW-0539">Nucleus</keyword>
<feature type="compositionally biased region" description="Polar residues" evidence="6">
    <location>
        <begin position="287"/>
        <end position="311"/>
    </location>
</feature>
<dbReference type="Pfam" id="PF03540">
    <property type="entry name" value="TAF10"/>
    <property type="match status" value="1"/>
</dbReference>
<evidence type="ECO:0000256" key="2">
    <source>
        <dbReference type="ARBA" id="ARBA00023015"/>
    </source>
</evidence>
<dbReference type="GO" id="GO:0000124">
    <property type="term" value="C:SAGA complex"/>
    <property type="evidence" value="ECO:0007669"/>
    <property type="project" value="TreeGrafter"/>
</dbReference>
<dbReference type="OrthoDB" id="154356at2759"/>
<evidence type="ECO:0000256" key="3">
    <source>
        <dbReference type="ARBA" id="ARBA00023163"/>
    </source>
</evidence>
<evidence type="ECO:0000256" key="4">
    <source>
        <dbReference type="ARBA" id="ARBA00023242"/>
    </source>
</evidence>
<protein>
    <submittedName>
        <fullName evidence="7">Transcription initiation factor TFIID, 23-30kDa subunit</fullName>
    </submittedName>
</protein>
<comment type="similarity">
    <text evidence="5">Belongs to the TAF10 family.</text>
</comment>
<keyword evidence="2" id="KW-0805">Transcription regulation</keyword>
<dbReference type="PRINTS" id="PR01443">
    <property type="entry name" value="TFIID30KDSUB"/>
</dbReference>
<feature type="compositionally biased region" description="Polar residues" evidence="6">
    <location>
        <begin position="191"/>
        <end position="281"/>
    </location>
</feature>
<feature type="region of interest" description="Disordered" evidence="6">
    <location>
        <begin position="191"/>
        <end position="321"/>
    </location>
</feature>
<comment type="caution">
    <text evidence="7">The sequence shown here is derived from an EMBL/GenBank/DDBJ whole genome shotgun (WGS) entry which is preliminary data.</text>
</comment>
<dbReference type="GO" id="GO:0016251">
    <property type="term" value="F:RNA polymerase II general transcription initiation factor activity"/>
    <property type="evidence" value="ECO:0007669"/>
    <property type="project" value="TreeGrafter"/>
</dbReference>
<evidence type="ECO:0000313" key="8">
    <source>
        <dbReference type="Proteomes" id="UP000187203"/>
    </source>
</evidence>
<feature type="compositionally biased region" description="Basic and acidic residues" evidence="6">
    <location>
        <begin position="511"/>
        <end position="520"/>
    </location>
</feature>
<dbReference type="InterPro" id="IPR003923">
    <property type="entry name" value="TAF10"/>
</dbReference>
<dbReference type="STRING" id="93759.A0A1R3IV86"/>
<comment type="subcellular location">
    <subcellularLocation>
        <location evidence="1">Nucleus</location>
    </subcellularLocation>
</comment>
<feature type="compositionally biased region" description="Basic and acidic residues" evidence="6">
    <location>
        <begin position="468"/>
        <end position="484"/>
    </location>
</feature>
<dbReference type="EMBL" id="AWUE01017566">
    <property type="protein sequence ID" value="OMO86486.1"/>
    <property type="molecule type" value="Genomic_DNA"/>
</dbReference>
<dbReference type="PANTHER" id="PTHR21242">
    <property type="entry name" value="TRANSCRIPTION INITIATION FACTOR TFIID SUBUNIT 10"/>
    <property type="match status" value="1"/>
</dbReference>
<dbReference type="GO" id="GO:1990841">
    <property type="term" value="F:promoter-specific chromatin binding"/>
    <property type="evidence" value="ECO:0007669"/>
    <property type="project" value="TreeGrafter"/>
</dbReference>
<evidence type="ECO:0000313" key="7">
    <source>
        <dbReference type="EMBL" id="OMO86486.1"/>
    </source>
</evidence>
<name>A0A1R3IV86_9ROSI</name>
<keyword evidence="8" id="KW-1185">Reference proteome</keyword>
<evidence type="ECO:0000256" key="5">
    <source>
        <dbReference type="ARBA" id="ARBA00025730"/>
    </source>
</evidence>
<sequence>MSHSPLSRKRAKRREDAALSDMLATLMDYTPTIPDELVEHCFAKSGSQCPDARLIRLVAIATQKFVADVASDALQHCKATQAAVVKDKREKQQNDKRLILTMDDLSKSFHEYLQRWAIIKKRFGNLNLEGTSTASQLSEAQLATPSALFSVLGMPDKNLTAVCTNNPGLTTACSNSALISWLRQGRIASVEAQNQPQQGPSTSVSAKNQPQKGPNTALASQNQHQQGPTTSVSAKNQPKKSPNTALPSQNQPQQGFTASVSSHNQRQPGPTTSISANNQRQPGPMTSVPTTALPAQTEGPSTSVSANNQPQKGPITALPSQNLSQIKKPAVKSLSILDATAVATGARIAGVREAKSLLKAAQSKNAIRIMTSGASSVKHVMPMVTPSQSKVHSNVQYVSADLTTEPVFSPVATSSTLHPGSVRSAIQRAEDTPSPSSSLNVSIQQSDAVTSSPTVEGPVNEEEPEAAGEDKGSVSDSLPRETIPENRACVPQNDTGETVDKNEPAVSNQESDLKNHEGEIRVSVSDSLHKEPVQENGACMPQNESGEGDPLVLSFEGQELVLSPEDWQWLNQTPTQTT</sequence>
<evidence type="ECO:0000256" key="1">
    <source>
        <dbReference type="ARBA" id="ARBA00004123"/>
    </source>
</evidence>
<dbReference type="GO" id="GO:0006367">
    <property type="term" value="P:transcription initiation at RNA polymerase II promoter"/>
    <property type="evidence" value="ECO:0007669"/>
    <property type="project" value="TreeGrafter"/>
</dbReference>
<gene>
    <name evidence="7" type="ORF">COLO4_21113</name>
</gene>
<evidence type="ECO:0000256" key="6">
    <source>
        <dbReference type="SAM" id="MobiDB-lite"/>
    </source>
</evidence>